<sequence length="92" mass="9839">MDCRSHCGACCVAPSIHQPFYGMPNGKPAGESCIHLDDAEGCRLFGDARRPGLCAAFMPQPACCGNNRDEALALLAALEVETQPSTVRWTET</sequence>
<dbReference type="InterPro" id="IPR052572">
    <property type="entry name" value="UPF0153_domain"/>
</dbReference>
<dbReference type="PANTHER" id="PTHR36931:SF1">
    <property type="entry name" value="UPF0153 PROTEIN YEIW"/>
    <property type="match status" value="1"/>
</dbReference>
<comment type="caution">
    <text evidence="1">The sequence shown here is derived from an EMBL/GenBank/DDBJ whole genome shotgun (WGS) entry which is preliminary data.</text>
</comment>
<dbReference type="Proteomes" id="UP001143304">
    <property type="component" value="Unassembled WGS sequence"/>
</dbReference>
<protein>
    <submittedName>
        <fullName evidence="1">YkgJ family cysteine cluster protein</fullName>
    </submittedName>
</protein>
<organism evidence="1 2">
    <name type="scientific">Candidatus Marimicrobium litorale</name>
    <dbReference type="NCBI Taxonomy" id="2518991"/>
    <lineage>
        <taxon>Bacteria</taxon>
        <taxon>Pseudomonadati</taxon>
        <taxon>Pseudomonadota</taxon>
        <taxon>Gammaproteobacteria</taxon>
        <taxon>Cellvibrionales</taxon>
        <taxon>Halieaceae</taxon>
        <taxon>Marimicrobium</taxon>
    </lineage>
</organism>
<dbReference type="PANTHER" id="PTHR36931">
    <property type="entry name" value="UPF0153 PROTEIN YEIW"/>
    <property type="match status" value="1"/>
</dbReference>
<dbReference type="EMBL" id="SHNO01000001">
    <property type="protein sequence ID" value="MCX2977705.1"/>
    <property type="molecule type" value="Genomic_DNA"/>
</dbReference>
<accession>A0ABT3T784</accession>
<proteinExistence type="predicted"/>
<reference evidence="1" key="1">
    <citation type="submission" date="2019-02" db="EMBL/GenBank/DDBJ databases">
        <authorList>
            <person name="Li S.-H."/>
        </authorList>
    </citation>
    <scope>NUCLEOTIDE SEQUENCE</scope>
    <source>
        <strain evidence="1">IMCC11814</strain>
    </source>
</reference>
<keyword evidence="2" id="KW-1185">Reference proteome</keyword>
<evidence type="ECO:0000313" key="2">
    <source>
        <dbReference type="Proteomes" id="UP001143304"/>
    </source>
</evidence>
<name>A0ABT3T784_9GAMM</name>
<gene>
    <name evidence="1" type="ORF">EYC82_10095</name>
</gene>
<dbReference type="RefSeq" id="WP_279249414.1">
    <property type="nucleotide sequence ID" value="NZ_SHNO01000001.1"/>
</dbReference>
<evidence type="ECO:0000313" key="1">
    <source>
        <dbReference type="EMBL" id="MCX2977705.1"/>
    </source>
</evidence>